<reference evidence="2 3" key="1">
    <citation type="journal article" date="2008" name="Nature">
        <title>The genome of the model beetle and pest Tribolium castaneum.</title>
        <authorList>
            <consortium name="Tribolium Genome Sequencing Consortium"/>
            <person name="Richards S."/>
            <person name="Gibbs R.A."/>
            <person name="Weinstock G.M."/>
            <person name="Brown S.J."/>
            <person name="Denell R."/>
            <person name="Beeman R.W."/>
            <person name="Gibbs R."/>
            <person name="Beeman R.W."/>
            <person name="Brown S.J."/>
            <person name="Bucher G."/>
            <person name="Friedrich M."/>
            <person name="Grimmelikhuijzen C.J."/>
            <person name="Klingler M."/>
            <person name="Lorenzen M."/>
            <person name="Richards S."/>
            <person name="Roth S."/>
            <person name="Schroder R."/>
            <person name="Tautz D."/>
            <person name="Zdobnov E.M."/>
            <person name="Muzny D."/>
            <person name="Gibbs R.A."/>
            <person name="Weinstock G.M."/>
            <person name="Attaway T."/>
            <person name="Bell S."/>
            <person name="Buhay C.J."/>
            <person name="Chandrabose M.N."/>
            <person name="Chavez D."/>
            <person name="Clerk-Blankenburg K.P."/>
            <person name="Cree A."/>
            <person name="Dao M."/>
            <person name="Davis C."/>
            <person name="Chacko J."/>
            <person name="Dinh H."/>
            <person name="Dugan-Rocha S."/>
            <person name="Fowler G."/>
            <person name="Garner T.T."/>
            <person name="Garnes J."/>
            <person name="Gnirke A."/>
            <person name="Hawes A."/>
            <person name="Hernandez J."/>
            <person name="Hines S."/>
            <person name="Holder M."/>
            <person name="Hume J."/>
            <person name="Jhangiani S.N."/>
            <person name="Joshi V."/>
            <person name="Khan Z.M."/>
            <person name="Jackson L."/>
            <person name="Kovar C."/>
            <person name="Kowis A."/>
            <person name="Lee S."/>
            <person name="Lewis L.R."/>
            <person name="Margolis J."/>
            <person name="Morgan M."/>
            <person name="Nazareth L.V."/>
            <person name="Nguyen N."/>
            <person name="Okwuonu G."/>
            <person name="Parker D."/>
            <person name="Richards S."/>
            <person name="Ruiz S.J."/>
            <person name="Santibanez J."/>
            <person name="Savard J."/>
            <person name="Scherer S.E."/>
            <person name="Schneider B."/>
            <person name="Sodergren E."/>
            <person name="Tautz D."/>
            <person name="Vattahil S."/>
            <person name="Villasana D."/>
            <person name="White C.S."/>
            <person name="Wright R."/>
            <person name="Park Y."/>
            <person name="Beeman R.W."/>
            <person name="Lord J."/>
            <person name="Oppert B."/>
            <person name="Lorenzen M."/>
            <person name="Brown S."/>
            <person name="Wang L."/>
            <person name="Savard J."/>
            <person name="Tautz D."/>
            <person name="Richards S."/>
            <person name="Weinstock G."/>
            <person name="Gibbs R.A."/>
            <person name="Liu Y."/>
            <person name="Worley K."/>
            <person name="Weinstock G."/>
            <person name="Elsik C.G."/>
            <person name="Reese J.T."/>
            <person name="Elhaik E."/>
            <person name="Landan G."/>
            <person name="Graur D."/>
            <person name="Arensburger P."/>
            <person name="Atkinson P."/>
            <person name="Beeman R.W."/>
            <person name="Beidler J."/>
            <person name="Brown S.J."/>
            <person name="Demuth J.P."/>
            <person name="Drury D.W."/>
            <person name="Du Y.Z."/>
            <person name="Fujiwara H."/>
            <person name="Lorenzen M."/>
            <person name="Maselli V."/>
            <person name="Osanai M."/>
            <person name="Park Y."/>
            <person name="Robertson H.M."/>
            <person name="Tu Z."/>
            <person name="Wang J.J."/>
            <person name="Wang S."/>
            <person name="Richards S."/>
            <person name="Song H."/>
            <person name="Zhang L."/>
            <person name="Sodergren E."/>
            <person name="Werner D."/>
            <person name="Stanke M."/>
            <person name="Morgenstern B."/>
            <person name="Solovyev V."/>
            <person name="Kosarev P."/>
            <person name="Brown G."/>
            <person name="Chen H.C."/>
            <person name="Ermolaeva O."/>
            <person name="Hlavina W."/>
            <person name="Kapustin Y."/>
            <person name="Kiryutin B."/>
            <person name="Kitts P."/>
            <person name="Maglott D."/>
            <person name="Pruitt K."/>
            <person name="Sapojnikov V."/>
            <person name="Souvorov A."/>
            <person name="Mackey A.J."/>
            <person name="Waterhouse R.M."/>
            <person name="Wyder S."/>
            <person name="Zdobnov E.M."/>
            <person name="Zdobnov E.M."/>
            <person name="Wyder S."/>
            <person name="Kriventseva E.V."/>
            <person name="Kadowaki T."/>
            <person name="Bork P."/>
            <person name="Aranda M."/>
            <person name="Bao R."/>
            <person name="Beermann A."/>
            <person name="Berns N."/>
            <person name="Bolognesi R."/>
            <person name="Bonneton F."/>
            <person name="Bopp D."/>
            <person name="Brown S.J."/>
            <person name="Bucher G."/>
            <person name="Butts T."/>
            <person name="Chaumot A."/>
            <person name="Denell R.E."/>
            <person name="Ferrier D.E."/>
            <person name="Friedrich M."/>
            <person name="Gordon C.M."/>
            <person name="Jindra M."/>
            <person name="Klingler M."/>
            <person name="Lan Q."/>
            <person name="Lattorff H.M."/>
            <person name="Laudet V."/>
            <person name="von Levetsow C."/>
            <person name="Liu Z."/>
            <person name="Lutz R."/>
            <person name="Lynch J.A."/>
            <person name="da Fonseca R.N."/>
            <person name="Posnien N."/>
            <person name="Reuter R."/>
            <person name="Roth S."/>
            <person name="Savard J."/>
            <person name="Schinko J.B."/>
            <person name="Schmitt C."/>
            <person name="Schoppmeier M."/>
            <person name="Schroder R."/>
            <person name="Shippy T.D."/>
            <person name="Simonnet F."/>
            <person name="Marques-Souza H."/>
            <person name="Tautz D."/>
            <person name="Tomoyasu Y."/>
            <person name="Trauner J."/>
            <person name="Van der Zee M."/>
            <person name="Vervoort M."/>
            <person name="Wittkopp N."/>
            <person name="Wimmer E.A."/>
            <person name="Yang X."/>
            <person name="Jones A.K."/>
            <person name="Sattelle D.B."/>
            <person name="Ebert P.R."/>
            <person name="Nelson D."/>
            <person name="Scott J.G."/>
            <person name="Beeman R.W."/>
            <person name="Muthukrishnan S."/>
            <person name="Kramer K.J."/>
            <person name="Arakane Y."/>
            <person name="Beeman R.W."/>
            <person name="Zhu Q."/>
            <person name="Hogenkamp D."/>
            <person name="Dixit R."/>
            <person name="Oppert B."/>
            <person name="Jiang H."/>
            <person name="Zou Z."/>
            <person name="Marshall J."/>
            <person name="Elpidina E."/>
            <person name="Vinokurov K."/>
            <person name="Oppert C."/>
            <person name="Zou Z."/>
            <person name="Evans J."/>
            <person name="Lu Z."/>
            <person name="Zhao P."/>
            <person name="Sumathipala N."/>
            <person name="Altincicek B."/>
            <person name="Vilcinskas A."/>
            <person name="Williams M."/>
            <person name="Hultmark D."/>
            <person name="Hetru C."/>
            <person name="Jiang H."/>
            <person name="Grimmelikhuijzen C.J."/>
            <person name="Hauser F."/>
            <person name="Cazzamali G."/>
            <person name="Williamson M."/>
            <person name="Park Y."/>
            <person name="Li B."/>
            <person name="Tanaka Y."/>
            <person name="Predel R."/>
            <person name="Neupert S."/>
            <person name="Schachtner J."/>
            <person name="Verleyen P."/>
            <person name="Raible F."/>
            <person name="Bork P."/>
            <person name="Friedrich M."/>
            <person name="Walden K.K."/>
            <person name="Robertson H.M."/>
            <person name="Angeli S."/>
            <person name="Foret S."/>
            <person name="Bucher G."/>
            <person name="Schuetz S."/>
            <person name="Maleszka R."/>
            <person name="Wimmer E.A."/>
            <person name="Beeman R.W."/>
            <person name="Lorenzen M."/>
            <person name="Tomoyasu Y."/>
            <person name="Miller S.C."/>
            <person name="Grossmann D."/>
            <person name="Bucher G."/>
        </authorList>
    </citation>
    <scope>NUCLEOTIDE SEQUENCE [LARGE SCALE GENOMIC DNA]</scope>
    <source>
        <strain evidence="2 3">Georgia GA2</strain>
    </source>
</reference>
<name>D6WN09_TRICA</name>
<dbReference type="Proteomes" id="UP000007266">
    <property type="component" value="Linkage group 5"/>
</dbReference>
<dbReference type="InParanoid" id="D6WN09"/>
<feature type="non-terminal residue" evidence="2">
    <location>
        <position position="1"/>
    </location>
</feature>
<evidence type="ECO:0000256" key="1">
    <source>
        <dbReference type="SAM" id="MobiDB-lite"/>
    </source>
</evidence>
<sequence>CGVKPGLNAGGGFPPKPFPASKPPEPAVKLNEGLGGSAEPNEKTGGFVPSVPNAKTPLCVTGGLAPKVAPPKVLPPPPNGLAASAGLSNAELEPKVEEKVLLLAEKPDAVVVKTVEFVPKLAVVVTPKAELPGVPNEGVGWLLGSLNAELCPLPNELPKEEPAVPKVLEPPKILLVVVATAPKTFWLELFAPKAEVVPKVLVVPKLEPVVENKGPVAACCPKTGFAPLAPPPKFAVVLVPKTGFENVEVVDATVLLKLVVGLKAKGIAEVVVTGGRAKLLEVVTGDIVNELGAEKFNDGFAEPLKADLGSNRPGVVEGVKLGAKVAVEVAVLVLPNENIDGLLEDGGGLNIDELAVWSGFGGRMNVLVVGELVLFTENMVADGIRKFLLGESLEVVVTPNVGKVVTGLEEVTCASCNEFAGLIVPKVLTGFSAGADVVTAGLLN</sequence>
<reference evidence="2 3" key="2">
    <citation type="journal article" date="2010" name="Nucleic Acids Res.">
        <title>BeetleBase in 2010: revisions to provide comprehensive genomic information for Tribolium castaneum.</title>
        <authorList>
            <person name="Kim H.S."/>
            <person name="Murphy T."/>
            <person name="Xia J."/>
            <person name="Caragea D."/>
            <person name="Park Y."/>
            <person name="Beeman R.W."/>
            <person name="Lorenzen M.D."/>
            <person name="Butcher S."/>
            <person name="Manak J.R."/>
            <person name="Brown S.J."/>
        </authorList>
    </citation>
    <scope>GENOME REANNOTATION</scope>
    <source>
        <strain evidence="2 3">Georgia GA2</strain>
    </source>
</reference>
<dbReference type="HOGENOM" id="CLU_617653_0_0_1"/>
<feature type="region of interest" description="Disordered" evidence="1">
    <location>
        <begin position="1"/>
        <end position="52"/>
    </location>
</feature>
<dbReference type="AlphaFoldDB" id="D6WN09"/>
<accession>D6WN09</accession>
<evidence type="ECO:0000313" key="3">
    <source>
        <dbReference type="Proteomes" id="UP000007266"/>
    </source>
</evidence>
<proteinExistence type="predicted"/>
<evidence type="ECO:0000313" key="2">
    <source>
        <dbReference type="EMBL" id="EFA04334.1"/>
    </source>
</evidence>
<organism evidence="2 3">
    <name type="scientific">Tribolium castaneum</name>
    <name type="common">Red flour beetle</name>
    <dbReference type="NCBI Taxonomy" id="7070"/>
    <lineage>
        <taxon>Eukaryota</taxon>
        <taxon>Metazoa</taxon>
        <taxon>Ecdysozoa</taxon>
        <taxon>Arthropoda</taxon>
        <taxon>Hexapoda</taxon>
        <taxon>Insecta</taxon>
        <taxon>Pterygota</taxon>
        <taxon>Neoptera</taxon>
        <taxon>Endopterygota</taxon>
        <taxon>Coleoptera</taxon>
        <taxon>Polyphaga</taxon>
        <taxon>Cucujiformia</taxon>
        <taxon>Tenebrionidae</taxon>
        <taxon>Tenebrionidae incertae sedis</taxon>
        <taxon>Tribolium</taxon>
    </lineage>
</organism>
<dbReference type="EMBL" id="KQ971343">
    <property type="protein sequence ID" value="EFA04334.1"/>
    <property type="molecule type" value="Genomic_DNA"/>
</dbReference>
<gene>
    <name evidence="2" type="primary">GLEAN_14628</name>
    <name evidence="2" type="ORF">TcasGA2_TC014628</name>
</gene>
<protein>
    <submittedName>
        <fullName evidence="2">Uncharacterized protein</fullName>
    </submittedName>
</protein>
<feature type="compositionally biased region" description="Pro residues" evidence="1">
    <location>
        <begin position="14"/>
        <end position="26"/>
    </location>
</feature>
<keyword evidence="3" id="KW-1185">Reference proteome</keyword>